<accession>A0ABR1ZL52</accession>
<organism evidence="1 2">
    <name type="scientific">Hibiscus sabdariffa</name>
    <name type="common">roselle</name>
    <dbReference type="NCBI Taxonomy" id="183260"/>
    <lineage>
        <taxon>Eukaryota</taxon>
        <taxon>Viridiplantae</taxon>
        <taxon>Streptophyta</taxon>
        <taxon>Embryophyta</taxon>
        <taxon>Tracheophyta</taxon>
        <taxon>Spermatophyta</taxon>
        <taxon>Magnoliopsida</taxon>
        <taxon>eudicotyledons</taxon>
        <taxon>Gunneridae</taxon>
        <taxon>Pentapetalae</taxon>
        <taxon>rosids</taxon>
        <taxon>malvids</taxon>
        <taxon>Malvales</taxon>
        <taxon>Malvaceae</taxon>
        <taxon>Malvoideae</taxon>
        <taxon>Hibiscus</taxon>
    </lineage>
</organism>
<proteinExistence type="predicted"/>
<evidence type="ECO:0000313" key="1">
    <source>
        <dbReference type="EMBL" id="KAK8481286.1"/>
    </source>
</evidence>
<gene>
    <name evidence="1" type="ORF">V6N11_031165</name>
</gene>
<reference evidence="1 2" key="1">
    <citation type="journal article" date="2024" name="G3 (Bethesda)">
        <title>Genome assembly of Hibiscus sabdariffa L. provides insights into metabolisms of medicinal natural products.</title>
        <authorList>
            <person name="Kim T."/>
        </authorList>
    </citation>
    <scope>NUCLEOTIDE SEQUENCE [LARGE SCALE GENOMIC DNA]</scope>
    <source>
        <strain evidence="1">TK-2024</strain>
        <tissue evidence="1">Old leaves</tissue>
    </source>
</reference>
<name>A0ABR1ZL52_9ROSI</name>
<dbReference type="EMBL" id="JBBPBN010000924">
    <property type="protein sequence ID" value="KAK8481286.1"/>
    <property type="molecule type" value="Genomic_DNA"/>
</dbReference>
<sequence length="99" mass="11427">MKQIPVKLFPDKPRSTSTLTCREEHLEAVTRILRYLKPVCIMEFIDQLLRVANDSNSSPRVIHKLSDLPCVAVISAICTRIMFLALVLRDVEHCSHYYK</sequence>
<keyword evidence="2" id="KW-1185">Reference proteome</keyword>
<comment type="caution">
    <text evidence="1">The sequence shown here is derived from an EMBL/GenBank/DDBJ whole genome shotgun (WGS) entry which is preliminary data.</text>
</comment>
<protein>
    <submittedName>
        <fullName evidence="1">Uncharacterized protein</fullName>
    </submittedName>
</protein>
<dbReference type="Proteomes" id="UP001396334">
    <property type="component" value="Unassembled WGS sequence"/>
</dbReference>
<evidence type="ECO:0000313" key="2">
    <source>
        <dbReference type="Proteomes" id="UP001396334"/>
    </source>
</evidence>